<dbReference type="SUPFAM" id="SSF56104">
    <property type="entry name" value="SAICAR synthase-like"/>
    <property type="match status" value="1"/>
</dbReference>
<keyword evidence="6 8" id="KW-0067">ATP-binding</keyword>
<gene>
    <name evidence="8" type="primary">purC</name>
    <name evidence="10" type="ORF">JETT_2329</name>
</gene>
<dbReference type="FunFam" id="3.30.470.20:FF:000015">
    <property type="entry name" value="Phosphoribosylaminoimidazole-succinocarboxamide synthase"/>
    <property type="match status" value="1"/>
</dbReference>
<dbReference type="InterPro" id="IPR028923">
    <property type="entry name" value="SAICAR_synt/ADE2_N"/>
</dbReference>
<reference evidence="10 11" key="1">
    <citation type="submission" date="2019-04" db="EMBL/GenBank/DDBJ databases">
        <title>Genome of a novel bacterium Candidatus Jettenia ecosi reconstructed from metagenome of an anammox bioreactor.</title>
        <authorList>
            <person name="Mardanov A.V."/>
            <person name="Beletsky A.V."/>
            <person name="Ravin N.V."/>
            <person name="Botchkova E.A."/>
            <person name="Litti Y.V."/>
            <person name="Nozhevnikova A.N."/>
        </authorList>
    </citation>
    <scope>NUCLEOTIDE SEQUENCE [LARGE SCALE GENOMIC DNA]</scope>
    <source>
        <strain evidence="10">J2</strain>
    </source>
</reference>
<evidence type="ECO:0000256" key="4">
    <source>
        <dbReference type="ARBA" id="ARBA00022741"/>
    </source>
</evidence>
<organism evidence="10 11">
    <name type="scientific">Candidatus Jettenia ecosi</name>
    <dbReference type="NCBI Taxonomy" id="2494326"/>
    <lineage>
        <taxon>Bacteria</taxon>
        <taxon>Pseudomonadati</taxon>
        <taxon>Planctomycetota</taxon>
        <taxon>Candidatus Brocadiia</taxon>
        <taxon>Candidatus Brocadiales</taxon>
        <taxon>Candidatus Brocadiaceae</taxon>
        <taxon>Candidatus Jettenia</taxon>
    </lineage>
</organism>
<dbReference type="UniPathway" id="UPA00074">
    <property type="reaction ID" value="UER00131"/>
</dbReference>
<evidence type="ECO:0000256" key="2">
    <source>
        <dbReference type="ARBA" id="ARBA00010190"/>
    </source>
</evidence>
<dbReference type="GO" id="GO:0004639">
    <property type="term" value="F:phosphoribosylaminoimidazolesuccinocarboxamide synthase activity"/>
    <property type="evidence" value="ECO:0007669"/>
    <property type="project" value="UniProtKB-UniRule"/>
</dbReference>
<dbReference type="InterPro" id="IPR018236">
    <property type="entry name" value="SAICAR_synthetase_CS"/>
</dbReference>
<dbReference type="HAMAP" id="MF_00137">
    <property type="entry name" value="SAICAR_synth"/>
    <property type="match status" value="1"/>
</dbReference>
<dbReference type="EMBL" id="SULG01000049">
    <property type="protein sequence ID" value="TLD41427.1"/>
    <property type="molecule type" value="Genomic_DNA"/>
</dbReference>
<dbReference type="GO" id="GO:0005524">
    <property type="term" value="F:ATP binding"/>
    <property type="evidence" value="ECO:0007669"/>
    <property type="project" value="UniProtKB-KW"/>
</dbReference>
<dbReference type="Gene3D" id="3.30.200.20">
    <property type="entry name" value="Phosphorylase Kinase, domain 1"/>
    <property type="match status" value="1"/>
</dbReference>
<proteinExistence type="inferred from homology"/>
<evidence type="ECO:0000313" key="11">
    <source>
        <dbReference type="Proteomes" id="UP000319783"/>
    </source>
</evidence>
<keyword evidence="3 8" id="KW-0436">Ligase</keyword>
<evidence type="ECO:0000256" key="3">
    <source>
        <dbReference type="ARBA" id="ARBA00022598"/>
    </source>
</evidence>
<comment type="similarity">
    <text evidence="2 8">Belongs to the SAICAR synthetase family.</text>
</comment>
<keyword evidence="4 8" id="KW-0547">Nucleotide-binding</keyword>
<dbReference type="PANTHER" id="PTHR43700">
    <property type="entry name" value="PHOSPHORIBOSYLAMINOIMIDAZOLE-SUCCINOCARBOXAMIDE SYNTHASE"/>
    <property type="match status" value="1"/>
</dbReference>
<keyword evidence="5 8" id="KW-0658">Purine biosynthesis</keyword>
<dbReference type="GO" id="GO:0005737">
    <property type="term" value="C:cytoplasm"/>
    <property type="evidence" value="ECO:0007669"/>
    <property type="project" value="TreeGrafter"/>
</dbReference>
<comment type="catalytic activity">
    <reaction evidence="7 8">
        <text>5-amino-1-(5-phospho-D-ribosyl)imidazole-4-carboxylate + L-aspartate + ATP = (2S)-2-[5-amino-1-(5-phospho-beta-D-ribosyl)imidazole-4-carboxamido]succinate + ADP + phosphate + 2 H(+)</text>
        <dbReference type="Rhea" id="RHEA:22628"/>
        <dbReference type="ChEBI" id="CHEBI:15378"/>
        <dbReference type="ChEBI" id="CHEBI:29991"/>
        <dbReference type="ChEBI" id="CHEBI:30616"/>
        <dbReference type="ChEBI" id="CHEBI:43474"/>
        <dbReference type="ChEBI" id="CHEBI:58443"/>
        <dbReference type="ChEBI" id="CHEBI:77657"/>
        <dbReference type="ChEBI" id="CHEBI:456216"/>
        <dbReference type="EC" id="6.3.2.6"/>
    </reaction>
</comment>
<evidence type="ECO:0000256" key="7">
    <source>
        <dbReference type="ARBA" id="ARBA00048475"/>
    </source>
</evidence>
<comment type="pathway">
    <text evidence="1 8">Purine metabolism; IMP biosynthesis via de novo pathway; 5-amino-1-(5-phospho-D-ribosyl)imidazole-4-carboxamide from 5-amino-1-(5-phospho-D-ribosyl)imidazole-4-carboxylate: step 1/2.</text>
</comment>
<dbReference type="Proteomes" id="UP000319783">
    <property type="component" value="Unassembled WGS sequence"/>
</dbReference>
<dbReference type="EC" id="6.3.2.6" evidence="8"/>
<evidence type="ECO:0000313" key="10">
    <source>
        <dbReference type="EMBL" id="TLD41427.1"/>
    </source>
</evidence>
<dbReference type="AlphaFoldDB" id="A0A533Q9Q8"/>
<protein>
    <recommendedName>
        <fullName evidence="8">Phosphoribosylaminoimidazole-succinocarboxamide synthase</fullName>
        <ecNumber evidence="8">6.3.2.6</ecNumber>
    </recommendedName>
    <alternativeName>
        <fullName evidence="8">SAICAR synthetase</fullName>
    </alternativeName>
</protein>
<comment type="caution">
    <text evidence="10">The sequence shown here is derived from an EMBL/GenBank/DDBJ whole genome shotgun (WGS) entry which is preliminary data.</text>
</comment>
<dbReference type="InterPro" id="IPR001636">
    <property type="entry name" value="SAICAR_synth"/>
</dbReference>
<dbReference type="PROSITE" id="PS01057">
    <property type="entry name" value="SAICAR_SYNTHETASE_1"/>
    <property type="match status" value="1"/>
</dbReference>
<evidence type="ECO:0000256" key="5">
    <source>
        <dbReference type="ARBA" id="ARBA00022755"/>
    </source>
</evidence>
<dbReference type="Pfam" id="PF01259">
    <property type="entry name" value="SAICAR_synt"/>
    <property type="match status" value="1"/>
</dbReference>
<dbReference type="NCBIfam" id="NF010568">
    <property type="entry name" value="PRK13961.1"/>
    <property type="match status" value="1"/>
</dbReference>
<name>A0A533Q9Q8_9BACT</name>
<dbReference type="GO" id="GO:0006189">
    <property type="term" value="P:'de novo' IMP biosynthetic process"/>
    <property type="evidence" value="ECO:0007669"/>
    <property type="project" value="UniProtKB-UniRule"/>
</dbReference>
<dbReference type="CDD" id="cd01414">
    <property type="entry name" value="SAICAR_synt_Sc"/>
    <property type="match status" value="1"/>
</dbReference>
<dbReference type="NCBIfam" id="TIGR00081">
    <property type="entry name" value="purC"/>
    <property type="match status" value="1"/>
</dbReference>
<accession>A0A533Q9Q8</accession>
<evidence type="ECO:0000256" key="8">
    <source>
        <dbReference type="HAMAP-Rule" id="MF_00137"/>
    </source>
</evidence>
<feature type="domain" description="SAICAR synthetase/ADE2 N-terminal" evidence="9">
    <location>
        <begin position="18"/>
        <end position="270"/>
    </location>
</feature>
<dbReference type="PANTHER" id="PTHR43700:SF1">
    <property type="entry name" value="PHOSPHORIBOSYLAMINOIMIDAZOLE-SUCCINOCARBOXAMIDE SYNTHASE"/>
    <property type="match status" value="1"/>
</dbReference>
<evidence type="ECO:0000259" key="9">
    <source>
        <dbReference type="Pfam" id="PF01259"/>
    </source>
</evidence>
<dbReference type="Gene3D" id="3.30.470.20">
    <property type="entry name" value="ATP-grasp fold, B domain"/>
    <property type="match status" value="1"/>
</dbReference>
<evidence type="ECO:0000256" key="6">
    <source>
        <dbReference type="ARBA" id="ARBA00022840"/>
    </source>
</evidence>
<sequence length="299" mass="33998">MSNHPLLTTQISELKLHSRGKVRDIYEINDCLLIVTTDRISAFDVVLSDGIPFKGKVLTGLSEFWFNYTSDCIENHLITTQFEKMGSDIIAQYKNILQGRSMLVKKVKVFPVECIIRGYLAGSGWKEYQNTQSICGIKLPPGLKESDKLPEPIFTPSSKATTGHDENIPFLRVVDLIGKKQAEELKDKSMEVYLKANRYATSRGIIICDTKFEWGITQDNRTILIDEVLTPDSSRFWPLEGYKPGKPQPSYDKQFIRDYLENLQWNKKPPAPTLPPDIIQKTSEKYLSAYKALTGKVLT</sequence>
<evidence type="ECO:0000256" key="1">
    <source>
        <dbReference type="ARBA" id="ARBA00004672"/>
    </source>
</evidence>